<evidence type="ECO:0000313" key="3">
    <source>
        <dbReference type="Proteomes" id="UP000332933"/>
    </source>
</evidence>
<name>A0A485KSQ7_9STRA</name>
<dbReference type="EMBL" id="CAADRA010005293">
    <property type="protein sequence ID" value="VFT88215.1"/>
    <property type="molecule type" value="Genomic_DNA"/>
</dbReference>
<reference evidence="1" key="2">
    <citation type="submission" date="2019-06" db="EMBL/GenBank/DDBJ databases">
        <title>Genomics analysis of Aphanomyces spp. identifies a new class of oomycete effector associated with host adaptation.</title>
        <authorList>
            <person name="Gaulin E."/>
        </authorList>
    </citation>
    <scope>NUCLEOTIDE SEQUENCE</scope>
    <source>
        <strain evidence="1">CBS 578.67</strain>
    </source>
</reference>
<protein>
    <submittedName>
        <fullName evidence="2">Aste57867_11353 protein</fullName>
    </submittedName>
</protein>
<dbReference type="AlphaFoldDB" id="A0A485KSQ7"/>
<sequence>MMACEGVEGGATARTQTVTPFDWDGGIGGSGVAAGRMHAGEFVPDEMYYGIKNTDDAKQLGAIQSMPGSLQDLSCGGHRYNLDDLD</sequence>
<proteinExistence type="predicted"/>
<accession>A0A485KSQ7</accession>
<dbReference type="Proteomes" id="UP000332933">
    <property type="component" value="Unassembled WGS sequence"/>
</dbReference>
<reference evidence="2 3" key="1">
    <citation type="submission" date="2019-03" db="EMBL/GenBank/DDBJ databases">
        <authorList>
            <person name="Gaulin E."/>
            <person name="Dumas B."/>
        </authorList>
    </citation>
    <scope>NUCLEOTIDE SEQUENCE [LARGE SCALE GENOMIC DNA]</scope>
    <source>
        <strain evidence="2">CBS 568.67</strain>
    </source>
</reference>
<evidence type="ECO:0000313" key="1">
    <source>
        <dbReference type="EMBL" id="KAF0698022.1"/>
    </source>
</evidence>
<gene>
    <name evidence="2" type="primary">Aste57867_11353</name>
    <name evidence="1" type="ORF">As57867_011311</name>
    <name evidence="2" type="ORF">ASTE57867_11353</name>
</gene>
<evidence type="ECO:0000313" key="2">
    <source>
        <dbReference type="EMBL" id="VFT88215.1"/>
    </source>
</evidence>
<keyword evidence="3" id="KW-1185">Reference proteome</keyword>
<organism evidence="2 3">
    <name type="scientific">Aphanomyces stellatus</name>
    <dbReference type="NCBI Taxonomy" id="120398"/>
    <lineage>
        <taxon>Eukaryota</taxon>
        <taxon>Sar</taxon>
        <taxon>Stramenopiles</taxon>
        <taxon>Oomycota</taxon>
        <taxon>Saprolegniomycetes</taxon>
        <taxon>Saprolegniales</taxon>
        <taxon>Verrucalvaceae</taxon>
        <taxon>Aphanomyces</taxon>
    </lineage>
</organism>
<dbReference type="EMBL" id="VJMH01005272">
    <property type="protein sequence ID" value="KAF0698022.1"/>
    <property type="molecule type" value="Genomic_DNA"/>
</dbReference>